<organism evidence="1 2">
    <name type="scientific">Chaenocephalus aceratus</name>
    <name type="common">Blackfin icefish</name>
    <name type="synonym">Chaenichthys aceratus</name>
    <dbReference type="NCBI Taxonomy" id="36190"/>
    <lineage>
        <taxon>Eukaryota</taxon>
        <taxon>Metazoa</taxon>
        <taxon>Chordata</taxon>
        <taxon>Craniata</taxon>
        <taxon>Vertebrata</taxon>
        <taxon>Euteleostomi</taxon>
        <taxon>Actinopterygii</taxon>
        <taxon>Neopterygii</taxon>
        <taxon>Teleostei</taxon>
        <taxon>Neoteleostei</taxon>
        <taxon>Acanthomorphata</taxon>
        <taxon>Eupercaria</taxon>
        <taxon>Perciformes</taxon>
        <taxon>Notothenioidei</taxon>
        <taxon>Channichthyidae</taxon>
        <taxon>Chaenocephalus</taxon>
    </lineage>
</organism>
<sequence>QRSRARLSDSGDYTVMAACSTALAVLPPAPGHQHEAGVGLPADLSALDEPPSQPKLKKFPYTVNHGKARCFSSRWYEDFPWVEYSA</sequence>
<reference evidence="1" key="1">
    <citation type="submission" date="2022-05" db="EMBL/GenBank/DDBJ databases">
        <title>Chromosome-level genome of Chaenocephalus aceratus.</title>
        <authorList>
            <person name="Park H."/>
        </authorList>
    </citation>
    <scope>NUCLEOTIDE SEQUENCE</scope>
    <source>
        <strain evidence="1">KU_202001</strain>
    </source>
</reference>
<keyword evidence="2" id="KW-1185">Reference proteome</keyword>
<name>A0ACB9VU91_CHAAC</name>
<proteinExistence type="predicted"/>
<gene>
    <name evidence="1" type="ORF">KUCAC02_006871</name>
</gene>
<comment type="caution">
    <text evidence="1">The sequence shown here is derived from an EMBL/GenBank/DDBJ whole genome shotgun (WGS) entry which is preliminary data.</text>
</comment>
<protein>
    <submittedName>
        <fullName evidence="1">Uncharacterized protein</fullName>
    </submittedName>
</protein>
<evidence type="ECO:0000313" key="2">
    <source>
        <dbReference type="Proteomes" id="UP001057452"/>
    </source>
</evidence>
<feature type="non-terminal residue" evidence="1">
    <location>
        <position position="1"/>
    </location>
</feature>
<dbReference type="EMBL" id="CM043807">
    <property type="protein sequence ID" value="KAI4803320.1"/>
    <property type="molecule type" value="Genomic_DNA"/>
</dbReference>
<accession>A0ACB9VU91</accession>
<evidence type="ECO:0000313" key="1">
    <source>
        <dbReference type="EMBL" id="KAI4803320.1"/>
    </source>
</evidence>
<feature type="non-terminal residue" evidence="1">
    <location>
        <position position="86"/>
    </location>
</feature>
<dbReference type="Proteomes" id="UP001057452">
    <property type="component" value="Chromosome 23"/>
</dbReference>